<reference evidence="2" key="2">
    <citation type="submission" date="2023-05" db="EMBL/GenBank/DDBJ databases">
        <authorList>
            <consortium name="Lawrence Berkeley National Laboratory"/>
            <person name="Steindorff A."/>
            <person name="Hensen N."/>
            <person name="Bonometti L."/>
            <person name="Westerberg I."/>
            <person name="Brannstrom I.O."/>
            <person name="Guillou S."/>
            <person name="Cros-Aarteil S."/>
            <person name="Calhoun S."/>
            <person name="Haridas S."/>
            <person name="Kuo A."/>
            <person name="Mondo S."/>
            <person name="Pangilinan J."/>
            <person name="Riley R."/>
            <person name="Labutti K."/>
            <person name="Andreopoulos B."/>
            <person name="Lipzen A."/>
            <person name="Chen C."/>
            <person name="Yanf M."/>
            <person name="Daum C."/>
            <person name="Ng V."/>
            <person name="Clum A."/>
            <person name="Ohm R."/>
            <person name="Martin F."/>
            <person name="Silar P."/>
            <person name="Natvig D."/>
            <person name="Lalanne C."/>
            <person name="Gautier V."/>
            <person name="Ament-Velasquez S.L."/>
            <person name="Kruys A."/>
            <person name="Hutchinson M.I."/>
            <person name="Powell A.J."/>
            <person name="Barry K."/>
            <person name="Miller A.N."/>
            <person name="Grigoriev I.V."/>
            <person name="Debuchy R."/>
            <person name="Gladieux P."/>
            <person name="Thoren M.H."/>
            <person name="Johannesson H."/>
        </authorList>
    </citation>
    <scope>NUCLEOTIDE SEQUENCE</scope>
    <source>
        <strain evidence="2">CBS 508.74</strain>
    </source>
</reference>
<evidence type="ECO:0000313" key="3">
    <source>
        <dbReference type="Proteomes" id="UP001302812"/>
    </source>
</evidence>
<feature type="region of interest" description="Disordered" evidence="1">
    <location>
        <begin position="547"/>
        <end position="568"/>
    </location>
</feature>
<feature type="compositionally biased region" description="Basic and acidic residues" evidence="1">
    <location>
        <begin position="101"/>
        <end position="131"/>
    </location>
</feature>
<reference evidence="2" key="1">
    <citation type="journal article" date="2023" name="Mol. Phylogenet. Evol.">
        <title>Genome-scale phylogeny and comparative genomics of the fungal order Sordariales.</title>
        <authorList>
            <person name="Hensen N."/>
            <person name="Bonometti L."/>
            <person name="Westerberg I."/>
            <person name="Brannstrom I.O."/>
            <person name="Guillou S."/>
            <person name="Cros-Aarteil S."/>
            <person name="Calhoun S."/>
            <person name="Haridas S."/>
            <person name="Kuo A."/>
            <person name="Mondo S."/>
            <person name="Pangilinan J."/>
            <person name="Riley R."/>
            <person name="LaButti K."/>
            <person name="Andreopoulos B."/>
            <person name="Lipzen A."/>
            <person name="Chen C."/>
            <person name="Yan M."/>
            <person name="Daum C."/>
            <person name="Ng V."/>
            <person name="Clum A."/>
            <person name="Steindorff A."/>
            <person name="Ohm R.A."/>
            <person name="Martin F."/>
            <person name="Silar P."/>
            <person name="Natvig D.O."/>
            <person name="Lalanne C."/>
            <person name="Gautier V."/>
            <person name="Ament-Velasquez S.L."/>
            <person name="Kruys A."/>
            <person name="Hutchinson M.I."/>
            <person name="Powell A.J."/>
            <person name="Barry K."/>
            <person name="Miller A.N."/>
            <person name="Grigoriev I.V."/>
            <person name="Debuchy R."/>
            <person name="Gladieux P."/>
            <person name="Hiltunen Thoren M."/>
            <person name="Johannesson H."/>
        </authorList>
    </citation>
    <scope>NUCLEOTIDE SEQUENCE</scope>
    <source>
        <strain evidence="2">CBS 508.74</strain>
    </source>
</reference>
<sequence length="625" mass="67474">MCTYDYTPYTGCRDGEQHFYIQWVKCKKAVQTNKYCTLEGSTKLEHLSKLSSNVLSCPIHGLVAVQQPLLDSLPLATVEELGVRDSSDGKTGGARVRTKAHHDLSISKDTPHEQLPRRDRDPWAAGRRESESSDSESSSRIKAPSRAVDEGLSAHGVPRKRSTPPTREKTHRRARSADLSVPSSQPSSVHHTHSKVLLQRRAESETQEQETQPVTKSTTKNATSRPKQTLDIPIGPGKMGLPASPDVHRLANELHRSKSEALLRDCEEPQSKPDGPTEQTTGSSDGSPDHNSELPFSNGPPCRGRRSGSSSMRNRSVDTSMRRIYGNAVPEEDEEEPLQTQRPELARGPSVVPQPKTASPIERMRGSGSTQVPFPKPASRLARHEELDTTRLSSLQIPERIDGHQRPVSRSSATSSPGQDKSRPSFRSIKSLRYGGAPYHTRVPEEIAFLSSFGATRFDGQIDEGHIWAAANEHMSSPSTSSGSPKADNAAHAFEPNQAPSSSGRESVDSGYLSGHQQQPQRGGKSPTASAVGLGITGLTVGHKGGNSSLPCSQHGQDARDGPVPEIQNLNGLPPCALPVSLASLPSETVGKGGKTPLLQRMGLKKKISGLWERGGQKEIGAIEG</sequence>
<feature type="compositionally biased region" description="Basic and acidic residues" evidence="1">
    <location>
        <begin position="246"/>
        <end position="271"/>
    </location>
</feature>
<accession>A0AAN6TDR7</accession>
<proteinExistence type="predicted"/>
<feature type="compositionally biased region" description="Polar residues" evidence="1">
    <location>
        <begin position="547"/>
        <end position="556"/>
    </location>
</feature>
<feature type="compositionally biased region" description="Low complexity" evidence="1">
    <location>
        <begin position="476"/>
        <end position="485"/>
    </location>
</feature>
<feature type="compositionally biased region" description="Polar residues" evidence="1">
    <location>
        <begin position="209"/>
        <end position="227"/>
    </location>
</feature>
<dbReference type="EMBL" id="MU853342">
    <property type="protein sequence ID" value="KAK4112549.1"/>
    <property type="molecule type" value="Genomic_DNA"/>
</dbReference>
<evidence type="ECO:0000313" key="2">
    <source>
        <dbReference type="EMBL" id="KAK4112549.1"/>
    </source>
</evidence>
<keyword evidence="3" id="KW-1185">Reference proteome</keyword>
<gene>
    <name evidence="2" type="ORF">N656DRAFT_95696</name>
</gene>
<feature type="compositionally biased region" description="Low complexity" evidence="1">
    <location>
        <begin position="180"/>
        <end position="189"/>
    </location>
</feature>
<protein>
    <submittedName>
        <fullName evidence="2">Uncharacterized protein</fullName>
    </submittedName>
</protein>
<dbReference type="AlphaFoldDB" id="A0AAN6TDR7"/>
<evidence type="ECO:0000256" key="1">
    <source>
        <dbReference type="SAM" id="MobiDB-lite"/>
    </source>
</evidence>
<dbReference type="RefSeq" id="XP_064670119.1">
    <property type="nucleotide sequence ID" value="XM_064819412.1"/>
</dbReference>
<name>A0AAN6TDR7_9PEZI</name>
<organism evidence="2 3">
    <name type="scientific">Canariomyces notabilis</name>
    <dbReference type="NCBI Taxonomy" id="2074819"/>
    <lineage>
        <taxon>Eukaryota</taxon>
        <taxon>Fungi</taxon>
        <taxon>Dikarya</taxon>
        <taxon>Ascomycota</taxon>
        <taxon>Pezizomycotina</taxon>
        <taxon>Sordariomycetes</taxon>
        <taxon>Sordariomycetidae</taxon>
        <taxon>Sordariales</taxon>
        <taxon>Chaetomiaceae</taxon>
        <taxon>Canariomyces</taxon>
    </lineage>
</organism>
<feature type="compositionally biased region" description="Polar residues" evidence="1">
    <location>
        <begin position="277"/>
        <end position="286"/>
    </location>
</feature>
<dbReference type="Proteomes" id="UP001302812">
    <property type="component" value="Unassembled WGS sequence"/>
</dbReference>
<feature type="compositionally biased region" description="Polar residues" evidence="1">
    <location>
        <begin position="408"/>
        <end position="419"/>
    </location>
</feature>
<dbReference type="GeneID" id="89943538"/>
<feature type="region of interest" description="Disordered" evidence="1">
    <location>
        <begin position="474"/>
        <end position="532"/>
    </location>
</feature>
<feature type="region of interest" description="Disordered" evidence="1">
    <location>
        <begin position="84"/>
        <end position="428"/>
    </location>
</feature>
<comment type="caution">
    <text evidence="2">The sequence shown here is derived from an EMBL/GenBank/DDBJ whole genome shotgun (WGS) entry which is preliminary data.</text>
</comment>